<accession>A0A7Z1B5M7</accession>
<dbReference type="Proteomes" id="UP000429980">
    <property type="component" value="Unassembled WGS sequence"/>
</dbReference>
<protein>
    <submittedName>
        <fullName evidence="1">Uncharacterized protein</fullName>
    </submittedName>
</protein>
<evidence type="ECO:0000313" key="1">
    <source>
        <dbReference type="EMBL" id="OLF96627.1"/>
    </source>
</evidence>
<dbReference type="AlphaFoldDB" id="A0A7Z1B5M7"/>
<name>A0A7Z1B5M7_9BACI</name>
<evidence type="ECO:0000313" key="4">
    <source>
        <dbReference type="Proteomes" id="UP000429980"/>
    </source>
</evidence>
<dbReference type="EMBL" id="LKPO01000004">
    <property type="protein sequence ID" value="OLF96627.1"/>
    <property type="molecule type" value="Genomic_DNA"/>
</dbReference>
<dbReference type="EMBL" id="NILF01000067">
    <property type="protein sequence ID" value="TWL33848.1"/>
    <property type="molecule type" value="Genomic_DNA"/>
</dbReference>
<gene>
    <name evidence="1" type="ORF">B4121_0838</name>
    <name evidence="2" type="ORF">CHCC15381_0355</name>
</gene>
<proteinExistence type="predicted"/>
<dbReference type="Proteomes" id="UP000185604">
    <property type="component" value="Unassembled WGS sequence"/>
</dbReference>
<reference evidence="2 4" key="2">
    <citation type="submission" date="2019-06" db="EMBL/GenBank/DDBJ databases">
        <title>Genome sequence analysis of &gt;100 Bacillus licheniformis strains suggests intrinsic resistance to this species.</title>
        <authorList>
            <person name="Wels M."/>
            <person name="Siezen R.J."/>
            <person name="Johansen E."/>
            <person name="Stuer-Lauridsen B."/>
            <person name="Bjerre K."/>
            <person name="Nielsen B.K.K."/>
        </authorList>
    </citation>
    <scope>NUCLEOTIDE SEQUENCE [LARGE SCALE GENOMIC DNA]</scope>
    <source>
        <strain evidence="2 4">BAC-15381</strain>
    </source>
</reference>
<keyword evidence="4" id="KW-1185">Reference proteome</keyword>
<organism evidence="1 3">
    <name type="scientific">Bacillus paralicheniformis</name>
    <dbReference type="NCBI Taxonomy" id="1648923"/>
    <lineage>
        <taxon>Bacteria</taxon>
        <taxon>Bacillati</taxon>
        <taxon>Bacillota</taxon>
        <taxon>Bacilli</taxon>
        <taxon>Bacillales</taxon>
        <taxon>Bacillaceae</taxon>
        <taxon>Bacillus</taxon>
    </lineage>
</organism>
<comment type="caution">
    <text evidence="1">The sequence shown here is derived from an EMBL/GenBank/DDBJ whole genome shotgun (WGS) entry which is preliminary data.</text>
</comment>
<evidence type="ECO:0000313" key="2">
    <source>
        <dbReference type="EMBL" id="TWL33848.1"/>
    </source>
</evidence>
<sequence>MKGTRINKRNSWFHPFSRKRKKPVALSAFGSVTGSPVSHY</sequence>
<reference evidence="1 3" key="1">
    <citation type="journal article" date="2016" name="Front. Microbiol.">
        <title>High-Level Heat Resistance of Spores of Bacillus amyloliquefaciens and Bacillus licheniformis Results from the Presence of a spoVA Operon in a Tn1546 Transposon.</title>
        <authorList>
            <person name="Berendsen E.M."/>
            <person name="Koning R.A."/>
            <person name="Boekhorst J."/>
            <person name="de Jong A."/>
            <person name="Kuipers O.P."/>
            <person name="Wells-Bennik M.H."/>
        </authorList>
    </citation>
    <scope>NUCLEOTIDE SEQUENCE [LARGE SCALE GENOMIC DNA]</scope>
    <source>
        <strain evidence="1 3">B4121</strain>
    </source>
</reference>
<evidence type="ECO:0000313" key="3">
    <source>
        <dbReference type="Proteomes" id="UP000185604"/>
    </source>
</evidence>